<dbReference type="EMBL" id="FMUH01000001">
    <property type="protein sequence ID" value="SCX40056.1"/>
    <property type="molecule type" value="Genomic_DNA"/>
</dbReference>
<organism evidence="1 2">
    <name type="scientific">Klenkia marina</name>
    <dbReference type="NCBI Taxonomy" id="1960309"/>
    <lineage>
        <taxon>Bacteria</taxon>
        <taxon>Bacillati</taxon>
        <taxon>Actinomycetota</taxon>
        <taxon>Actinomycetes</taxon>
        <taxon>Geodermatophilales</taxon>
        <taxon>Geodermatophilaceae</taxon>
        <taxon>Klenkia</taxon>
    </lineage>
</organism>
<proteinExistence type="predicted"/>
<evidence type="ECO:0000313" key="1">
    <source>
        <dbReference type="EMBL" id="SCX40056.1"/>
    </source>
</evidence>
<dbReference type="RefSeq" id="WP_165839266.1">
    <property type="nucleotide sequence ID" value="NZ_FMUH01000001.1"/>
</dbReference>
<dbReference type="AlphaFoldDB" id="A0A1G4XFY9"/>
<accession>A0A1G4XFY9</accession>
<sequence>MDTTVVTLIPALLAPLAAAVPAFPAHGRVATSGTTAALMSRTVPTRARRRAI</sequence>
<dbReference type="Proteomes" id="UP000198981">
    <property type="component" value="Unassembled WGS sequence"/>
</dbReference>
<gene>
    <name evidence="1" type="ORF">SAMN03159343_0870</name>
</gene>
<reference evidence="2" key="1">
    <citation type="submission" date="2016-10" db="EMBL/GenBank/DDBJ databases">
        <authorList>
            <person name="Varghese N."/>
            <person name="Submissions S."/>
        </authorList>
    </citation>
    <scope>NUCLEOTIDE SEQUENCE [LARGE SCALE GENOMIC DNA]</scope>
    <source>
        <strain evidence="2">DSM 45722</strain>
    </source>
</reference>
<keyword evidence="2" id="KW-1185">Reference proteome</keyword>
<evidence type="ECO:0000313" key="2">
    <source>
        <dbReference type="Proteomes" id="UP000198981"/>
    </source>
</evidence>
<protein>
    <submittedName>
        <fullName evidence="1">Uncharacterized protein</fullName>
    </submittedName>
</protein>
<name>A0A1G4XFY9_9ACTN</name>